<dbReference type="InterPro" id="IPR021109">
    <property type="entry name" value="Peptidase_aspartic_dom_sf"/>
</dbReference>
<dbReference type="Gene3D" id="2.40.70.10">
    <property type="entry name" value="Acid Proteases"/>
    <property type="match status" value="1"/>
</dbReference>
<accession>A0ABQ1QTP9</accession>
<dbReference type="NCBIfam" id="TIGR02281">
    <property type="entry name" value="clan_AA_DTGA"/>
    <property type="match status" value="1"/>
</dbReference>
<dbReference type="InterPro" id="IPR011969">
    <property type="entry name" value="Clan_AA_Asp_peptidase_C"/>
</dbReference>
<sequence>MDSYDLGRITYLVLLLLAVGGYFVAHNRGNLSKLAQQATIWGLIFLGVVAGYGLWGDIQRDLAPRQAVLEGGRIEVPRMFDGHFYLTARLNGAPVEFVVDTGATDVVLSKDDARRAGIDLDSLDYTGRAMTANGMVRTASARIEEISVGDIRDTGLRVSINEGEMPQSLLGMTYLRRFSRIEIADDTLILTR</sequence>
<keyword evidence="1" id="KW-0472">Membrane</keyword>
<keyword evidence="2" id="KW-0378">Hydrolase</keyword>
<evidence type="ECO:0000313" key="2">
    <source>
        <dbReference type="EMBL" id="GGD41756.1"/>
    </source>
</evidence>
<dbReference type="InterPro" id="IPR034122">
    <property type="entry name" value="Retropepsin-like_bacterial"/>
</dbReference>
<dbReference type="CDD" id="cd05483">
    <property type="entry name" value="retropepsin_like_bacteria"/>
    <property type="match status" value="1"/>
</dbReference>
<keyword evidence="1" id="KW-0812">Transmembrane</keyword>
<dbReference type="EMBL" id="BMGI01000004">
    <property type="protein sequence ID" value="GGD41756.1"/>
    <property type="molecule type" value="Genomic_DNA"/>
</dbReference>
<gene>
    <name evidence="2" type="ORF">GCM10011358_27030</name>
</gene>
<keyword evidence="1" id="KW-1133">Transmembrane helix</keyword>
<dbReference type="RefSeq" id="WP_188528606.1">
    <property type="nucleotide sequence ID" value="NZ_BMGI01000004.1"/>
</dbReference>
<keyword evidence="3" id="KW-1185">Reference proteome</keyword>
<dbReference type="InterPro" id="IPR001969">
    <property type="entry name" value="Aspartic_peptidase_AS"/>
</dbReference>
<dbReference type="SUPFAM" id="SSF50630">
    <property type="entry name" value="Acid proteases"/>
    <property type="match status" value="1"/>
</dbReference>
<protein>
    <submittedName>
        <fullName evidence="2">Aspartyl protease</fullName>
    </submittedName>
</protein>
<dbReference type="GO" id="GO:0008233">
    <property type="term" value="F:peptidase activity"/>
    <property type="evidence" value="ECO:0007669"/>
    <property type="project" value="UniProtKB-KW"/>
</dbReference>
<proteinExistence type="predicted"/>
<dbReference type="GO" id="GO:0006508">
    <property type="term" value="P:proteolysis"/>
    <property type="evidence" value="ECO:0007669"/>
    <property type="project" value="UniProtKB-KW"/>
</dbReference>
<name>A0ABQ1QTP9_9RHOB</name>
<comment type="caution">
    <text evidence="2">The sequence shown here is derived from an EMBL/GenBank/DDBJ whole genome shotgun (WGS) entry which is preliminary data.</text>
</comment>
<dbReference type="Pfam" id="PF13975">
    <property type="entry name" value="gag-asp_proteas"/>
    <property type="match status" value="1"/>
</dbReference>
<feature type="transmembrane region" description="Helical" evidence="1">
    <location>
        <begin position="37"/>
        <end position="55"/>
    </location>
</feature>
<organism evidence="2 3">
    <name type="scientific">Sinisalibacter lacisalsi</name>
    <dbReference type="NCBI Taxonomy" id="1526570"/>
    <lineage>
        <taxon>Bacteria</taxon>
        <taxon>Pseudomonadati</taxon>
        <taxon>Pseudomonadota</taxon>
        <taxon>Alphaproteobacteria</taxon>
        <taxon>Rhodobacterales</taxon>
        <taxon>Roseobacteraceae</taxon>
        <taxon>Sinisalibacter</taxon>
    </lineage>
</organism>
<dbReference type="Proteomes" id="UP000617355">
    <property type="component" value="Unassembled WGS sequence"/>
</dbReference>
<dbReference type="PROSITE" id="PS00141">
    <property type="entry name" value="ASP_PROTEASE"/>
    <property type="match status" value="1"/>
</dbReference>
<feature type="transmembrane region" description="Helical" evidence="1">
    <location>
        <begin position="6"/>
        <end position="25"/>
    </location>
</feature>
<evidence type="ECO:0000256" key="1">
    <source>
        <dbReference type="SAM" id="Phobius"/>
    </source>
</evidence>
<reference evidence="3" key="1">
    <citation type="journal article" date="2019" name="Int. J. Syst. Evol. Microbiol.">
        <title>The Global Catalogue of Microorganisms (GCM) 10K type strain sequencing project: providing services to taxonomists for standard genome sequencing and annotation.</title>
        <authorList>
            <consortium name="The Broad Institute Genomics Platform"/>
            <consortium name="The Broad Institute Genome Sequencing Center for Infectious Disease"/>
            <person name="Wu L."/>
            <person name="Ma J."/>
        </authorList>
    </citation>
    <scope>NUCLEOTIDE SEQUENCE [LARGE SCALE GENOMIC DNA]</scope>
    <source>
        <strain evidence="3">CGMCC 1.12922</strain>
    </source>
</reference>
<keyword evidence="2" id="KW-0645">Protease</keyword>
<evidence type="ECO:0000313" key="3">
    <source>
        <dbReference type="Proteomes" id="UP000617355"/>
    </source>
</evidence>